<name>A0A382L3Y8_9ZZZZ</name>
<dbReference type="InterPro" id="IPR023404">
    <property type="entry name" value="rSAM_horseshoe"/>
</dbReference>
<dbReference type="GO" id="GO:0005737">
    <property type="term" value="C:cytoplasm"/>
    <property type="evidence" value="ECO:0007669"/>
    <property type="project" value="InterPro"/>
</dbReference>
<dbReference type="InterPro" id="IPR007197">
    <property type="entry name" value="rSAM"/>
</dbReference>
<evidence type="ECO:0000256" key="1">
    <source>
        <dbReference type="ARBA" id="ARBA00006100"/>
    </source>
</evidence>
<dbReference type="InterPro" id="IPR010723">
    <property type="entry name" value="HemN_C"/>
</dbReference>
<comment type="similarity">
    <text evidence="1">Belongs to the anaerobic coproporphyrinogen-III oxidase family. HemW subfamily.</text>
</comment>
<evidence type="ECO:0000313" key="3">
    <source>
        <dbReference type="EMBL" id="SVC31400.1"/>
    </source>
</evidence>
<dbReference type="SFLD" id="SFLDS00029">
    <property type="entry name" value="Radical_SAM"/>
    <property type="match status" value="1"/>
</dbReference>
<dbReference type="Pfam" id="PF06969">
    <property type="entry name" value="HemN_C"/>
    <property type="match status" value="1"/>
</dbReference>
<dbReference type="InterPro" id="IPR006638">
    <property type="entry name" value="Elp3/MiaA/NifB-like_rSAM"/>
</dbReference>
<proteinExistence type="inferred from homology"/>
<dbReference type="PANTHER" id="PTHR13932:SF5">
    <property type="entry name" value="RADICAL S-ADENOSYL METHIONINE DOMAIN-CONTAINING PROTEIN 1, MITOCHONDRIAL"/>
    <property type="match status" value="1"/>
</dbReference>
<dbReference type="PANTHER" id="PTHR13932">
    <property type="entry name" value="COPROPORPHYRINIGEN III OXIDASE"/>
    <property type="match status" value="1"/>
</dbReference>
<dbReference type="CDD" id="cd01335">
    <property type="entry name" value="Radical_SAM"/>
    <property type="match status" value="1"/>
</dbReference>
<accession>A0A382L3Y8</accession>
<feature type="domain" description="Radical SAM core" evidence="2">
    <location>
        <begin position="1"/>
        <end position="252"/>
    </location>
</feature>
<sequence length="398" mass="45726">YLHIPFCRKICPFCSFAVFKDHSDLHSKYITEMLKEISMIVEEIKGINQKESELQKNNGHKLLESIYVGGGTPSRLSIPELSKLLSKVREHLPCSKSVEITFEMNPEDVSPEYLNNLAKIGVNRLSLGGQSFRDSLLRKLGRCHDASDLRKACEEIVNSPFQNWNIDLMFGIPGQSVSMFKKDVEAAISYKPNHISLYGLEIHDRTPFGKNMQICKWVNEHHEQYEEMYIWAINRLEAEGLIQYEVSNFSEKGNESRNNLLVWSGKEYLGFGAGAHSYYERTRKGNIGSVKPYISHLKKNTLPVEFEEQLTSAQLAVEFLMLGLRSSEGVNLQGWIERFELEWSTQEEQYVNSLYEQGHALKKDNHFCLTPKGMLIADRITVQMMPSYSSHKTIKLLF</sequence>
<dbReference type="GO" id="GO:0004109">
    <property type="term" value="F:coproporphyrinogen oxidase activity"/>
    <property type="evidence" value="ECO:0007669"/>
    <property type="project" value="InterPro"/>
</dbReference>
<dbReference type="SFLD" id="SFLDF00562">
    <property type="entry name" value="HemN-like__clustered_with_heat"/>
    <property type="match status" value="1"/>
</dbReference>
<dbReference type="GO" id="GO:0006779">
    <property type="term" value="P:porphyrin-containing compound biosynthetic process"/>
    <property type="evidence" value="ECO:0007669"/>
    <property type="project" value="InterPro"/>
</dbReference>
<dbReference type="AlphaFoldDB" id="A0A382L3Y8"/>
<feature type="non-terminal residue" evidence="3">
    <location>
        <position position="1"/>
    </location>
</feature>
<dbReference type="Gene3D" id="3.80.30.20">
    <property type="entry name" value="tm_1862 like domain"/>
    <property type="match status" value="1"/>
</dbReference>
<dbReference type="SUPFAM" id="SSF102114">
    <property type="entry name" value="Radical SAM enzymes"/>
    <property type="match status" value="1"/>
</dbReference>
<dbReference type="EMBL" id="UINC01084599">
    <property type="protein sequence ID" value="SVC31400.1"/>
    <property type="molecule type" value="Genomic_DNA"/>
</dbReference>
<dbReference type="Pfam" id="PF04055">
    <property type="entry name" value="Radical_SAM"/>
    <property type="match status" value="1"/>
</dbReference>
<organism evidence="3">
    <name type="scientific">marine metagenome</name>
    <dbReference type="NCBI Taxonomy" id="408172"/>
    <lineage>
        <taxon>unclassified sequences</taxon>
        <taxon>metagenomes</taxon>
        <taxon>ecological metagenomes</taxon>
    </lineage>
</organism>
<dbReference type="SFLD" id="SFLDG01065">
    <property type="entry name" value="anaerobic_coproporphyrinogen-I"/>
    <property type="match status" value="1"/>
</dbReference>
<dbReference type="InterPro" id="IPR004559">
    <property type="entry name" value="HemW-like"/>
</dbReference>
<reference evidence="3" key="1">
    <citation type="submission" date="2018-05" db="EMBL/GenBank/DDBJ databases">
        <authorList>
            <person name="Lanie J.A."/>
            <person name="Ng W.-L."/>
            <person name="Kazmierczak K.M."/>
            <person name="Andrzejewski T.M."/>
            <person name="Davidsen T.M."/>
            <person name="Wayne K.J."/>
            <person name="Tettelin H."/>
            <person name="Glass J.I."/>
            <person name="Rusch D."/>
            <person name="Podicherti R."/>
            <person name="Tsui H.-C.T."/>
            <person name="Winkler M.E."/>
        </authorList>
    </citation>
    <scope>NUCLEOTIDE SEQUENCE</scope>
</reference>
<dbReference type="PROSITE" id="PS51918">
    <property type="entry name" value="RADICAL_SAM"/>
    <property type="match status" value="1"/>
</dbReference>
<gene>
    <name evidence="3" type="ORF">METZ01_LOCUS284254</name>
</gene>
<dbReference type="NCBIfam" id="TIGR00539">
    <property type="entry name" value="hemN_rel"/>
    <property type="match status" value="1"/>
</dbReference>
<protein>
    <recommendedName>
        <fullName evidence="2">Radical SAM core domain-containing protein</fullName>
    </recommendedName>
</protein>
<dbReference type="GO" id="GO:0051539">
    <property type="term" value="F:4 iron, 4 sulfur cluster binding"/>
    <property type="evidence" value="ECO:0007669"/>
    <property type="project" value="InterPro"/>
</dbReference>
<dbReference type="InterPro" id="IPR034505">
    <property type="entry name" value="Coproporphyrinogen-III_oxidase"/>
</dbReference>
<dbReference type="InterPro" id="IPR058240">
    <property type="entry name" value="rSAM_sf"/>
</dbReference>
<evidence type="ECO:0000259" key="2">
    <source>
        <dbReference type="PROSITE" id="PS51918"/>
    </source>
</evidence>
<dbReference type="SMART" id="SM00729">
    <property type="entry name" value="Elp3"/>
    <property type="match status" value="1"/>
</dbReference>